<sequence length="234" mass="25463">MSKSVRIALVGATGLIGQQILQLAVGREDLRIVGIARREVSLPEGARMEVFVAEPDKWGEVLEAVKPDVLISALGSTWNKSGKDEDAFRAVDQHLVLDTAKAAMAAGVERMIAVSSVGADRHSKNFYLRVKGEVELQLSKVGFKRLDILRPGLLRGGRKNDPRAGESLAIIASPIMDLLLHGSMRQYRSIKAREVGEAALALALRRTQGRFVHDNDGMHRAARSLPELAAGEEE</sequence>
<accession>A0A845ASE0</accession>
<name>A0A845ASE0_9SPHN</name>
<dbReference type="InterPro" id="IPR016040">
    <property type="entry name" value="NAD(P)-bd_dom"/>
</dbReference>
<dbReference type="Gene3D" id="3.40.50.720">
    <property type="entry name" value="NAD(P)-binding Rossmann-like Domain"/>
    <property type="match status" value="1"/>
</dbReference>
<dbReference type="Proteomes" id="UP000446786">
    <property type="component" value="Unassembled WGS sequence"/>
</dbReference>
<dbReference type="PANTHER" id="PTHR14097:SF7">
    <property type="entry name" value="OXIDOREDUCTASE HTATIP2"/>
    <property type="match status" value="1"/>
</dbReference>
<reference evidence="2 3" key="1">
    <citation type="submission" date="2019-12" db="EMBL/GenBank/DDBJ databases">
        <title>Genomic-based taxomic classification of the family Erythrobacteraceae.</title>
        <authorList>
            <person name="Xu L."/>
        </authorList>
    </citation>
    <scope>NUCLEOTIDE SEQUENCE [LARGE SCALE GENOMIC DNA]</scope>
    <source>
        <strain evidence="2 3">JCM 16677</strain>
    </source>
</reference>
<dbReference type="AlphaFoldDB" id="A0A845ASE0"/>
<dbReference type="PANTHER" id="PTHR14097">
    <property type="entry name" value="OXIDOREDUCTASE HTATIP2"/>
    <property type="match status" value="1"/>
</dbReference>
<dbReference type="InterPro" id="IPR036291">
    <property type="entry name" value="NAD(P)-bd_dom_sf"/>
</dbReference>
<proteinExistence type="predicted"/>
<dbReference type="OrthoDB" id="9798632at2"/>
<dbReference type="SUPFAM" id="SSF51735">
    <property type="entry name" value="NAD(P)-binding Rossmann-fold domains"/>
    <property type="match status" value="1"/>
</dbReference>
<keyword evidence="3" id="KW-1185">Reference proteome</keyword>
<evidence type="ECO:0000313" key="3">
    <source>
        <dbReference type="Proteomes" id="UP000446786"/>
    </source>
</evidence>
<feature type="domain" description="NAD(P)-binding" evidence="1">
    <location>
        <begin position="11"/>
        <end position="126"/>
    </location>
</feature>
<gene>
    <name evidence="2" type="ORF">GRI94_07985</name>
</gene>
<comment type="caution">
    <text evidence="2">The sequence shown here is derived from an EMBL/GenBank/DDBJ whole genome shotgun (WGS) entry which is preliminary data.</text>
</comment>
<evidence type="ECO:0000259" key="1">
    <source>
        <dbReference type="Pfam" id="PF13460"/>
    </source>
</evidence>
<dbReference type="EMBL" id="WTYE01000001">
    <property type="protein sequence ID" value="MXP31761.1"/>
    <property type="molecule type" value="Genomic_DNA"/>
</dbReference>
<evidence type="ECO:0000313" key="2">
    <source>
        <dbReference type="EMBL" id="MXP31761.1"/>
    </source>
</evidence>
<organism evidence="2 3">
    <name type="scientific">Parerythrobacter jejuensis</name>
    <dbReference type="NCBI Taxonomy" id="795812"/>
    <lineage>
        <taxon>Bacteria</taxon>
        <taxon>Pseudomonadati</taxon>
        <taxon>Pseudomonadota</taxon>
        <taxon>Alphaproteobacteria</taxon>
        <taxon>Sphingomonadales</taxon>
        <taxon>Erythrobacteraceae</taxon>
        <taxon>Parerythrobacter</taxon>
    </lineage>
</organism>
<protein>
    <submittedName>
        <fullName evidence="2">NAD(P)H-binding protein</fullName>
    </submittedName>
</protein>
<dbReference type="Pfam" id="PF13460">
    <property type="entry name" value="NAD_binding_10"/>
    <property type="match status" value="1"/>
</dbReference>
<dbReference type="RefSeq" id="WP_160779172.1">
    <property type="nucleotide sequence ID" value="NZ_BAAAZF010000001.1"/>
</dbReference>